<dbReference type="SUPFAM" id="SSF52833">
    <property type="entry name" value="Thioredoxin-like"/>
    <property type="match status" value="1"/>
</dbReference>
<dbReference type="InterPro" id="IPR002109">
    <property type="entry name" value="Glutaredoxin"/>
</dbReference>
<dbReference type="InterPro" id="IPR051548">
    <property type="entry name" value="Grx-like_ET"/>
</dbReference>
<comment type="caution">
    <text evidence="2">The sequence shown here is derived from an EMBL/GenBank/DDBJ whole genome shotgun (WGS) entry which is preliminary data.</text>
</comment>
<dbReference type="PANTHER" id="PTHR34386:SF1">
    <property type="entry name" value="GLUTAREDOXIN-LIKE PROTEIN NRDH"/>
    <property type="match status" value="1"/>
</dbReference>
<sequence>MIKVYSTPTCPWCKKVKAYLESINARYKDINVVEDREAREKMIEISGQQGVPVIDIDGEIVLGFDKPRIINALDKRKIGV</sequence>
<keyword evidence="3" id="KW-1185">Reference proteome</keyword>
<organism evidence="2 3">
    <name type="scientific">Clostridium ganghwense</name>
    <dbReference type="NCBI Taxonomy" id="312089"/>
    <lineage>
        <taxon>Bacteria</taxon>
        <taxon>Bacillati</taxon>
        <taxon>Bacillota</taxon>
        <taxon>Clostridia</taxon>
        <taxon>Eubacteriales</taxon>
        <taxon>Clostridiaceae</taxon>
        <taxon>Clostridium</taxon>
    </lineage>
</organism>
<dbReference type="Proteomes" id="UP001079657">
    <property type="component" value="Unassembled WGS sequence"/>
</dbReference>
<accession>A0ABT4CKQ7</accession>
<dbReference type="Gene3D" id="3.40.30.10">
    <property type="entry name" value="Glutaredoxin"/>
    <property type="match status" value="1"/>
</dbReference>
<dbReference type="Pfam" id="PF00462">
    <property type="entry name" value="Glutaredoxin"/>
    <property type="match status" value="1"/>
</dbReference>
<evidence type="ECO:0000259" key="1">
    <source>
        <dbReference type="Pfam" id="PF00462"/>
    </source>
</evidence>
<evidence type="ECO:0000313" key="2">
    <source>
        <dbReference type="EMBL" id="MCY6369625.1"/>
    </source>
</evidence>
<dbReference type="RefSeq" id="WP_268048000.1">
    <property type="nucleotide sequence ID" value="NZ_JAPQES010000001.1"/>
</dbReference>
<dbReference type="PROSITE" id="PS00195">
    <property type="entry name" value="GLUTAREDOXIN_1"/>
    <property type="match status" value="1"/>
</dbReference>
<dbReference type="InterPro" id="IPR011767">
    <property type="entry name" value="GLR_AS"/>
</dbReference>
<reference evidence="2" key="1">
    <citation type="submission" date="2022-12" db="EMBL/GenBank/DDBJ databases">
        <authorList>
            <person name="Wang J."/>
        </authorList>
    </citation>
    <scope>NUCLEOTIDE SEQUENCE</scope>
    <source>
        <strain evidence="2">HY-42-06</strain>
    </source>
</reference>
<proteinExistence type="predicted"/>
<dbReference type="InterPro" id="IPR036249">
    <property type="entry name" value="Thioredoxin-like_sf"/>
</dbReference>
<dbReference type="CDD" id="cd02976">
    <property type="entry name" value="NrdH"/>
    <property type="match status" value="1"/>
</dbReference>
<dbReference type="EMBL" id="JAPQES010000001">
    <property type="protein sequence ID" value="MCY6369625.1"/>
    <property type="molecule type" value="Genomic_DNA"/>
</dbReference>
<gene>
    <name evidence="2" type="ORF">OXH55_03045</name>
</gene>
<feature type="domain" description="Glutaredoxin" evidence="1">
    <location>
        <begin position="2"/>
        <end position="61"/>
    </location>
</feature>
<protein>
    <submittedName>
        <fullName evidence="2">Glutathione S-transferase N-terminal domain-containing protein</fullName>
    </submittedName>
</protein>
<name>A0ABT4CKQ7_9CLOT</name>
<evidence type="ECO:0000313" key="3">
    <source>
        <dbReference type="Proteomes" id="UP001079657"/>
    </source>
</evidence>
<dbReference type="InterPro" id="IPR011911">
    <property type="entry name" value="GlrX_YruB"/>
</dbReference>
<dbReference type="PROSITE" id="PS51354">
    <property type="entry name" value="GLUTAREDOXIN_2"/>
    <property type="match status" value="1"/>
</dbReference>
<dbReference type="NCBIfam" id="TIGR02196">
    <property type="entry name" value="GlrX_YruB"/>
    <property type="match status" value="1"/>
</dbReference>
<dbReference type="PANTHER" id="PTHR34386">
    <property type="entry name" value="GLUTAREDOXIN"/>
    <property type="match status" value="1"/>
</dbReference>